<comment type="similarity">
    <text evidence="1">Belongs to the ABC transporter superfamily.</text>
</comment>
<protein>
    <submittedName>
        <fullName evidence="6">ABC transporter ATP-binding protein</fullName>
    </submittedName>
</protein>
<evidence type="ECO:0000313" key="6">
    <source>
        <dbReference type="EMBL" id="RXW31477.1"/>
    </source>
</evidence>
<dbReference type="OrthoDB" id="5357528at2"/>
<evidence type="ECO:0000256" key="4">
    <source>
        <dbReference type="ARBA" id="ARBA00022840"/>
    </source>
</evidence>
<dbReference type="InterPro" id="IPR003439">
    <property type="entry name" value="ABC_transporter-like_ATP-bd"/>
</dbReference>
<comment type="caution">
    <text evidence="6">The sequence shown here is derived from an EMBL/GenBank/DDBJ whole genome shotgun (WGS) entry which is preliminary data.</text>
</comment>
<reference evidence="6 7" key="1">
    <citation type="submission" date="2018-01" db="EMBL/GenBank/DDBJ databases">
        <title>Lactibacter flavus gen. nov., sp. nov., a novel bacterium of the family Propionibacteriaceae isolated from raw milk and dairy products.</title>
        <authorList>
            <person name="Wenning M."/>
            <person name="Breitenwieser F."/>
            <person name="Huptas C."/>
            <person name="von Neubeck M."/>
            <person name="Busse H.-J."/>
            <person name="Scherer S."/>
        </authorList>
    </citation>
    <scope>NUCLEOTIDE SEQUENCE [LARGE SCALE GENOMIC DNA]</scope>
    <source>
        <strain evidence="6 7">VG341</strain>
    </source>
</reference>
<keyword evidence="7" id="KW-1185">Reference proteome</keyword>
<dbReference type="Pfam" id="PF00005">
    <property type="entry name" value="ABC_tran"/>
    <property type="match status" value="2"/>
</dbReference>
<dbReference type="PANTHER" id="PTHR43776">
    <property type="entry name" value="TRANSPORT ATP-BINDING PROTEIN"/>
    <property type="match status" value="1"/>
</dbReference>
<dbReference type="SMART" id="SM00382">
    <property type="entry name" value="AAA"/>
    <property type="match status" value="2"/>
</dbReference>
<proteinExistence type="inferred from homology"/>
<dbReference type="SUPFAM" id="SSF52540">
    <property type="entry name" value="P-loop containing nucleoside triphosphate hydrolases"/>
    <property type="match status" value="2"/>
</dbReference>
<dbReference type="GO" id="GO:0016887">
    <property type="term" value="F:ATP hydrolysis activity"/>
    <property type="evidence" value="ECO:0007669"/>
    <property type="project" value="InterPro"/>
</dbReference>
<dbReference type="GO" id="GO:0055085">
    <property type="term" value="P:transmembrane transport"/>
    <property type="evidence" value="ECO:0007669"/>
    <property type="project" value="UniProtKB-ARBA"/>
</dbReference>
<dbReference type="AlphaFoldDB" id="A0A4Q2EDF3"/>
<name>A0A4Q2EDF3_9ACTN</name>
<feature type="domain" description="ABC transporter" evidence="5">
    <location>
        <begin position="267"/>
        <end position="499"/>
    </location>
</feature>
<dbReference type="Gene3D" id="3.40.50.300">
    <property type="entry name" value="P-loop containing nucleotide triphosphate hydrolases"/>
    <property type="match status" value="2"/>
</dbReference>
<dbReference type="InterPro" id="IPR017871">
    <property type="entry name" value="ABC_transporter-like_CS"/>
</dbReference>
<keyword evidence="4 6" id="KW-0067">ATP-binding</keyword>
<accession>A0A4Q2EDF3</accession>
<dbReference type="PROSITE" id="PS50893">
    <property type="entry name" value="ABC_TRANSPORTER_2"/>
    <property type="match status" value="2"/>
</dbReference>
<evidence type="ECO:0000256" key="1">
    <source>
        <dbReference type="ARBA" id="ARBA00005417"/>
    </source>
</evidence>
<dbReference type="PROSITE" id="PS00211">
    <property type="entry name" value="ABC_TRANSPORTER_1"/>
    <property type="match status" value="1"/>
</dbReference>
<evidence type="ECO:0000256" key="3">
    <source>
        <dbReference type="ARBA" id="ARBA00022741"/>
    </source>
</evidence>
<dbReference type="CDD" id="cd03257">
    <property type="entry name" value="ABC_NikE_OppD_transporters"/>
    <property type="match status" value="1"/>
</dbReference>
<dbReference type="PANTHER" id="PTHR43776:SF7">
    <property type="entry name" value="D,D-DIPEPTIDE TRANSPORT ATP-BINDING PROTEIN DDPF-RELATED"/>
    <property type="match status" value="1"/>
</dbReference>
<dbReference type="GO" id="GO:0005524">
    <property type="term" value="F:ATP binding"/>
    <property type="evidence" value="ECO:0007669"/>
    <property type="project" value="UniProtKB-KW"/>
</dbReference>
<evidence type="ECO:0000313" key="7">
    <source>
        <dbReference type="Proteomes" id="UP000290624"/>
    </source>
</evidence>
<dbReference type="RefSeq" id="WP_129459362.1">
    <property type="nucleotide sequence ID" value="NZ_PPCV01000008.1"/>
</dbReference>
<dbReference type="EMBL" id="PPCV01000008">
    <property type="protein sequence ID" value="RXW31477.1"/>
    <property type="molecule type" value="Genomic_DNA"/>
</dbReference>
<gene>
    <name evidence="6" type="ORF">C1706_11390</name>
</gene>
<dbReference type="InterPro" id="IPR003593">
    <property type="entry name" value="AAA+_ATPase"/>
</dbReference>
<dbReference type="InterPro" id="IPR050319">
    <property type="entry name" value="ABC_transp_ATP-bind"/>
</dbReference>
<organism evidence="6 7">
    <name type="scientific">Propioniciclava flava</name>
    <dbReference type="NCBI Taxonomy" id="2072026"/>
    <lineage>
        <taxon>Bacteria</taxon>
        <taxon>Bacillati</taxon>
        <taxon>Actinomycetota</taxon>
        <taxon>Actinomycetes</taxon>
        <taxon>Propionibacteriales</taxon>
        <taxon>Propionibacteriaceae</taxon>
        <taxon>Propioniciclava</taxon>
    </lineage>
</organism>
<feature type="domain" description="ABC transporter" evidence="5">
    <location>
        <begin position="6"/>
        <end position="247"/>
    </location>
</feature>
<sequence>MTPPAVQVEDLCVTYPNGHRGAIGVTFAVDEGESVALVGESGCGKTTTLRSIQGLLGARTRITGTIRIADVDVDVLTLRPRERHLLTARRLGYVSQDPYGAYDPLRTVGHHVREPLLIQGRRPDAADLTAQLTAVGIPEAATRLGQHPHQWSGGMLQRATIVAGTQLSPLVTLADEPTSALDADLADNVLSTLRARSRAVLFVTHDLALAAAHADRILVMHEGRIVEEGTAATVLRQPRHDQTRLLLAASIRAPRLVRTPPRTPTVASASGVTKRYRSGTGTLTAVQPADLSIHAGEIVGVVGPSGSGKSTLLRMVSGMEPPDSGTLTWNGQASAGPTPGSVMPISQDPLSSLDPRWPLWRSITEPLTVTRRLGKAERIRLAREALTQVGIGHLDPLARPRQLSVGQAQRVAIARALIARPALIVADEPTASLDVRTAQAMMALLRDLADRHGVAQFIVSHDVALLGTIADRLLTMTDGHLDAAADPRAHADAPRQEPS</sequence>
<evidence type="ECO:0000256" key="2">
    <source>
        <dbReference type="ARBA" id="ARBA00022448"/>
    </source>
</evidence>
<dbReference type="Proteomes" id="UP000290624">
    <property type="component" value="Unassembled WGS sequence"/>
</dbReference>
<evidence type="ECO:0000259" key="5">
    <source>
        <dbReference type="PROSITE" id="PS50893"/>
    </source>
</evidence>
<keyword evidence="2" id="KW-0813">Transport</keyword>
<keyword evidence="3" id="KW-0547">Nucleotide-binding</keyword>
<dbReference type="InterPro" id="IPR027417">
    <property type="entry name" value="P-loop_NTPase"/>
</dbReference>